<dbReference type="PANTHER" id="PTHR43080:SF29">
    <property type="entry name" value="OS02G0818000 PROTEIN"/>
    <property type="match status" value="1"/>
</dbReference>
<dbReference type="SMART" id="SM00116">
    <property type="entry name" value="CBS"/>
    <property type="match status" value="2"/>
</dbReference>
<keyword evidence="5" id="KW-1185">Reference proteome</keyword>
<dbReference type="AlphaFoldDB" id="A4SAE3"/>
<dbReference type="SUPFAM" id="SSF54631">
    <property type="entry name" value="CBS-domain pair"/>
    <property type="match status" value="1"/>
</dbReference>
<proteinExistence type="predicted"/>
<dbReference type="HOGENOM" id="CLU_040681_11_0_1"/>
<dbReference type="InterPro" id="IPR051257">
    <property type="entry name" value="Diverse_CBS-Domain"/>
</dbReference>
<evidence type="ECO:0000313" key="5">
    <source>
        <dbReference type="Proteomes" id="UP000001568"/>
    </source>
</evidence>
<protein>
    <recommendedName>
        <fullName evidence="3">CBS domain-containing protein</fullName>
    </recommendedName>
</protein>
<organism evidence="4 5">
    <name type="scientific">Ostreococcus lucimarinus (strain CCE9901)</name>
    <dbReference type="NCBI Taxonomy" id="436017"/>
    <lineage>
        <taxon>Eukaryota</taxon>
        <taxon>Viridiplantae</taxon>
        <taxon>Chlorophyta</taxon>
        <taxon>Mamiellophyceae</taxon>
        <taxon>Mamiellales</taxon>
        <taxon>Bathycoccaceae</taxon>
        <taxon>Ostreococcus</taxon>
    </lineage>
</organism>
<evidence type="ECO:0000256" key="1">
    <source>
        <dbReference type="ARBA" id="ARBA00023122"/>
    </source>
</evidence>
<reference evidence="4 5" key="1">
    <citation type="journal article" date="2007" name="Proc. Natl. Acad. Sci. U.S.A.">
        <title>The tiny eukaryote Ostreococcus provides genomic insights into the paradox of plankton speciation.</title>
        <authorList>
            <person name="Palenik B."/>
            <person name="Grimwood J."/>
            <person name="Aerts A."/>
            <person name="Rouze P."/>
            <person name="Salamov A."/>
            <person name="Putnam N."/>
            <person name="Dupont C."/>
            <person name="Jorgensen R."/>
            <person name="Derelle E."/>
            <person name="Rombauts S."/>
            <person name="Zhou K."/>
            <person name="Otillar R."/>
            <person name="Merchant S.S."/>
            <person name="Podell S."/>
            <person name="Gaasterland T."/>
            <person name="Napoli C."/>
            <person name="Gendler K."/>
            <person name="Manuell A."/>
            <person name="Tai V."/>
            <person name="Vallon O."/>
            <person name="Piganeau G."/>
            <person name="Jancek S."/>
            <person name="Heijde M."/>
            <person name="Jabbari K."/>
            <person name="Bowler C."/>
            <person name="Lohr M."/>
            <person name="Robbens S."/>
            <person name="Werner G."/>
            <person name="Dubchak I."/>
            <person name="Pazour G.J."/>
            <person name="Ren Q."/>
            <person name="Paulsen I."/>
            <person name="Delwiche C."/>
            <person name="Schmutz J."/>
            <person name="Rokhsar D."/>
            <person name="Van de Peer Y."/>
            <person name="Moreau H."/>
            <person name="Grigoriev I.V."/>
        </authorList>
    </citation>
    <scope>NUCLEOTIDE SEQUENCE [LARGE SCALE GENOMIC DNA]</scope>
    <source>
        <strain evidence="4 5">CCE9901</strain>
    </source>
</reference>
<dbReference type="KEGG" id="olu:OSTLU_28539"/>
<keyword evidence="1 2" id="KW-0129">CBS domain</keyword>
<dbReference type="OrthoDB" id="418595at2759"/>
<evidence type="ECO:0000259" key="3">
    <source>
        <dbReference type="PROSITE" id="PS51371"/>
    </source>
</evidence>
<dbReference type="InterPro" id="IPR046342">
    <property type="entry name" value="CBS_dom_sf"/>
</dbReference>
<dbReference type="PANTHER" id="PTHR43080">
    <property type="entry name" value="CBS DOMAIN-CONTAINING PROTEIN CBSX3, MITOCHONDRIAL"/>
    <property type="match status" value="1"/>
</dbReference>
<gene>
    <name evidence="4" type="ORF">OSTLU_28539</name>
</gene>
<dbReference type="Pfam" id="PF00571">
    <property type="entry name" value="CBS"/>
    <property type="match status" value="2"/>
</dbReference>
<accession>A4SAE3</accession>
<dbReference type="GeneID" id="5006478"/>
<dbReference type="Proteomes" id="UP000001568">
    <property type="component" value="Chromosome 19"/>
</dbReference>
<evidence type="ECO:0000313" key="4">
    <source>
        <dbReference type="EMBL" id="ABP00738.1"/>
    </source>
</evidence>
<sequence>MVPTCRDFMTPARACITATTDDTIESVVHALAYDGVGCVCVLDAGKPVGVVTKADALEWWLEKLPMDCACGAVANKAVIQASPWMTRDEVSAVLMRNRVHHVAVTDRDGVFVGLVSAWDIAREVGRAYELPFWQEFFERVRQPRLRGSRPTRSSAPAA</sequence>
<dbReference type="eggNOG" id="ENOG502STQU">
    <property type="taxonomic scope" value="Eukaryota"/>
</dbReference>
<dbReference type="CDD" id="cd02205">
    <property type="entry name" value="CBS_pair_SF"/>
    <property type="match status" value="1"/>
</dbReference>
<dbReference type="InterPro" id="IPR000644">
    <property type="entry name" value="CBS_dom"/>
</dbReference>
<dbReference type="OMA" id="DAKAFPW"/>
<feature type="domain" description="CBS" evidence="3">
    <location>
        <begin position="9"/>
        <end position="66"/>
    </location>
</feature>
<evidence type="ECO:0000256" key="2">
    <source>
        <dbReference type="PROSITE-ProRule" id="PRU00703"/>
    </source>
</evidence>
<name>A4SAE3_OSTLU</name>
<dbReference type="PROSITE" id="PS51371">
    <property type="entry name" value="CBS"/>
    <property type="match status" value="2"/>
</dbReference>
<dbReference type="EMBL" id="CP000599">
    <property type="protein sequence ID" value="ABP00738.1"/>
    <property type="molecule type" value="Genomic_DNA"/>
</dbReference>
<feature type="domain" description="CBS" evidence="3">
    <location>
        <begin position="74"/>
        <end position="132"/>
    </location>
</feature>
<dbReference type="Gramene" id="ABP00738">
    <property type="protein sequence ID" value="ABP00738"/>
    <property type="gene ID" value="OSTLU_28539"/>
</dbReference>
<dbReference type="Gene3D" id="3.10.580.10">
    <property type="entry name" value="CBS-domain"/>
    <property type="match status" value="1"/>
</dbReference>
<dbReference type="RefSeq" id="XP_001422421.1">
    <property type="nucleotide sequence ID" value="XM_001422384.1"/>
</dbReference>